<dbReference type="SMART" id="SM00543">
    <property type="entry name" value="MIF4G"/>
    <property type="match status" value="1"/>
</dbReference>
<dbReference type="PANTHER" id="PTHR18034">
    <property type="entry name" value="CELL CYCLE CONTROL PROTEIN CWF22-RELATED"/>
    <property type="match status" value="1"/>
</dbReference>
<evidence type="ECO:0000256" key="2">
    <source>
        <dbReference type="ARBA" id="ARBA00006856"/>
    </source>
</evidence>
<evidence type="ECO:0000313" key="6">
    <source>
        <dbReference type="EMBL" id="SHO75938.1"/>
    </source>
</evidence>
<feature type="compositionally biased region" description="Basic residues" evidence="4">
    <location>
        <begin position="46"/>
        <end position="59"/>
    </location>
</feature>
<keyword evidence="3" id="KW-0539">Nucleus</keyword>
<dbReference type="OMA" id="FMVDILN"/>
<dbReference type="VEuPathDB" id="FungiDB:MSYG_0272"/>
<keyword evidence="7" id="KW-1185">Reference proteome</keyword>
<feature type="compositionally biased region" description="Low complexity" evidence="4">
    <location>
        <begin position="127"/>
        <end position="146"/>
    </location>
</feature>
<dbReference type="GO" id="GO:0003723">
    <property type="term" value="F:RNA binding"/>
    <property type="evidence" value="ECO:0007669"/>
    <property type="project" value="InterPro"/>
</dbReference>
<dbReference type="Pfam" id="PF02847">
    <property type="entry name" value="MA3"/>
    <property type="match status" value="1"/>
</dbReference>
<dbReference type="EMBL" id="LT671821">
    <property type="protein sequence ID" value="SHO75938.1"/>
    <property type="molecule type" value="Genomic_DNA"/>
</dbReference>
<feature type="region of interest" description="Disordered" evidence="4">
    <location>
        <begin position="1"/>
        <end position="294"/>
    </location>
</feature>
<dbReference type="Pfam" id="PF02854">
    <property type="entry name" value="MIF4G"/>
    <property type="match status" value="1"/>
</dbReference>
<dbReference type="SMART" id="SM00544">
    <property type="entry name" value="MA3"/>
    <property type="match status" value="1"/>
</dbReference>
<feature type="region of interest" description="Disordered" evidence="4">
    <location>
        <begin position="605"/>
        <end position="632"/>
    </location>
</feature>
<evidence type="ECO:0000256" key="1">
    <source>
        <dbReference type="ARBA" id="ARBA00004604"/>
    </source>
</evidence>
<protein>
    <submittedName>
        <fullName evidence="6">Similar to S.cerevisiae protein SGD1 (Essential nuclear protein)</fullName>
    </submittedName>
</protein>
<comment type="subcellular location">
    <subcellularLocation>
        <location evidence="1">Nucleus</location>
        <location evidence="1">Nucleolus</location>
    </subcellularLocation>
</comment>
<feature type="compositionally biased region" description="Basic and acidic residues" evidence="4">
    <location>
        <begin position="18"/>
        <end position="32"/>
    </location>
</feature>
<evidence type="ECO:0000256" key="4">
    <source>
        <dbReference type="SAM" id="MobiDB-lite"/>
    </source>
</evidence>
<dbReference type="PROSITE" id="PS51366">
    <property type="entry name" value="MI"/>
    <property type="match status" value="1"/>
</dbReference>
<evidence type="ECO:0000313" key="7">
    <source>
        <dbReference type="Proteomes" id="UP000186303"/>
    </source>
</evidence>
<dbReference type="STRING" id="1230383.A0A1M8A0G6"/>
<dbReference type="OrthoDB" id="361797at2759"/>
<dbReference type="InterPro" id="IPR003890">
    <property type="entry name" value="MIF4G-like_typ-3"/>
</dbReference>
<reference evidence="7" key="1">
    <citation type="journal article" date="2017" name="Nucleic Acids Res.">
        <title>Proteogenomics produces comprehensive and highly accurate protein-coding gene annotation in a complete genome assembly of Malassezia sympodialis.</title>
        <authorList>
            <person name="Zhu Y."/>
            <person name="Engstroem P.G."/>
            <person name="Tellgren-Roth C."/>
            <person name="Baudo C.D."/>
            <person name="Kennell J.C."/>
            <person name="Sun S."/>
            <person name="Billmyre R.B."/>
            <person name="Schroeder M.S."/>
            <person name="Andersson A."/>
            <person name="Holm T."/>
            <person name="Sigurgeirsson B."/>
            <person name="Wu G."/>
            <person name="Sankaranarayanan S.R."/>
            <person name="Siddharthan R."/>
            <person name="Sanyal K."/>
            <person name="Lundeberg J."/>
            <person name="Nystedt B."/>
            <person name="Boekhout T."/>
            <person name="Dawson T.L. Jr."/>
            <person name="Heitman J."/>
            <person name="Scheynius A."/>
            <person name="Lehtioe J."/>
        </authorList>
    </citation>
    <scope>NUCLEOTIDE SEQUENCE [LARGE SCALE GENOMIC DNA]</scope>
    <source>
        <strain evidence="7">ATCC 42132</strain>
    </source>
</reference>
<organism evidence="6 7">
    <name type="scientific">Malassezia sympodialis (strain ATCC 42132)</name>
    <name type="common">Atopic eczema-associated yeast</name>
    <dbReference type="NCBI Taxonomy" id="1230383"/>
    <lineage>
        <taxon>Eukaryota</taxon>
        <taxon>Fungi</taxon>
        <taxon>Dikarya</taxon>
        <taxon>Basidiomycota</taxon>
        <taxon>Ustilaginomycotina</taxon>
        <taxon>Malasseziomycetes</taxon>
        <taxon>Malasseziales</taxon>
        <taxon>Malasseziaceae</taxon>
        <taxon>Malassezia</taxon>
    </lineage>
</organism>
<comment type="similarity">
    <text evidence="2">Belongs to the CWC22 family.</text>
</comment>
<dbReference type="GO" id="GO:0042274">
    <property type="term" value="P:ribosomal small subunit biogenesis"/>
    <property type="evidence" value="ECO:0007669"/>
    <property type="project" value="TreeGrafter"/>
</dbReference>
<dbReference type="GO" id="GO:0005730">
    <property type="term" value="C:nucleolus"/>
    <property type="evidence" value="ECO:0007669"/>
    <property type="project" value="UniProtKB-SubCell"/>
</dbReference>
<dbReference type="AlphaFoldDB" id="A0A1M8A0G6"/>
<gene>
    <name evidence="6" type="ORF">MSYG_0272</name>
</gene>
<evidence type="ECO:0000259" key="5">
    <source>
        <dbReference type="PROSITE" id="PS51366"/>
    </source>
</evidence>
<dbReference type="InterPro" id="IPR016024">
    <property type="entry name" value="ARM-type_fold"/>
</dbReference>
<feature type="compositionally biased region" description="Acidic residues" evidence="4">
    <location>
        <begin position="173"/>
        <end position="257"/>
    </location>
</feature>
<proteinExistence type="inferred from homology"/>
<feature type="domain" description="MI" evidence="5">
    <location>
        <begin position="643"/>
        <end position="783"/>
    </location>
</feature>
<evidence type="ECO:0000256" key="3">
    <source>
        <dbReference type="ARBA" id="ARBA00023242"/>
    </source>
</evidence>
<dbReference type="SUPFAM" id="SSF48371">
    <property type="entry name" value="ARM repeat"/>
    <property type="match status" value="1"/>
</dbReference>
<dbReference type="Proteomes" id="UP000186303">
    <property type="component" value="Chromosome 1"/>
</dbReference>
<accession>A0A1M8A0G6</accession>
<dbReference type="PANTHER" id="PTHR18034:SF4">
    <property type="entry name" value="NUCLEOLAR MIF4G DOMAIN-CONTAINING PROTEIN 1"/>
    <property type="match status" value="1"/>
</dbReference>
<name>A0A1M8A0G6_MALS4</name>
<sequence length="897" mass="98499">MGGGRDRARNTTRLPAALREELGIDDGPERSRYAKKPRLFSVSARKAARKEQRRAKHAARAPPAPSVHRKASHAPAPTPVAPPAARQPKQVSKAERATTKQVLDPISGVMKTVRAPKRREPTKLERMSGASSTSSASPSKAPRAMSQVERDEDDEIAWLEYQLSRSKNQKEGDDVDDLLDDLDQFYSEQPDDAEGALGEEAEEASDDDQEMMDEESWDEALDDLEAGTMDDDDDALEEETELDSDVDDEDDDDDEDKDVAVEEPQSSSHVAPPDHGASSAPQAVPPESSGSRYVPPALRQAESSANVSQQKLQRHINGQLNRLGEGNVDSIVSELDALYRSYARGDVTSAIARLILDTISAGTNLSETVIVLYATLLAALHRLVGPEFGAYVLQDVVTRFLQAYGAWIAQAMTSAADDDAQGARSRVCVNLATLLAHLFNLRMLSAGILLDWVRLWLGQGFTALVPGVQGPKPITELDIELILRLVQGSGAQLRRMDADSLKAIVDVTKQSLDEAAGDSPVAHSSRARFMLEALVHLRQKGKQLTRDLSATTERVQKMNKYLSSMEKRHTLRTQSALQVGLHDLEAAGHRGRWWLVGAAWAGHEAPAPSAAPAPETPAAPEASSDDDDIDMPQLARTQGMNTDARRMIFSALMSSLDYQDAVRSVMQLKLSDVQRREVIRVLIHCLANEPTFNPYYVLIGQQLAQEHPGMRVTLQYVLWDYFRDLGESRVGGAHVVQDEESDVDESLVDDPVRLRKLVHLARAYGYWVATDSLSLSVLKPVDFTTLHGPATLFLQHLLLQLLLVTQTQAPMLTPRLRMRLVRAPAPRDRERLERLVVKGTMGHPGLAQGLLVFLRLHMADAQLERLLGGEDAAVLTRLVWAVRTATETLSVGATAGV</sequence>
<dbReference type="InterPro" id="IPR050781">
    <property type="entry name" value="CWC22_splicing_factor"/>
</dbReference>
<dbReference type="Gene3D" id="1.25.40.180">
    <property type="match status" value="1"/>
</dbReference>
<dbReference type="InterPro" id="IPR003891">
    <property type="entry name" value="Initiation_fac_eIF4g_MI"/>
</dbReference>